<dbReference type="FunFam" id="3.40.50.300:FF:000553">
    <property type="entry name" value="Mitochondrial Rho GTPase"/>
    <property type="match status" value="1"/>
</dbReference>
<dbReference type="PRINTS" id="PR00449">
    <property type="entry name" value="RASTRNSFRMNG"/>
</dbReference>
<dbReference type="InterPro" id="IPR002048">
    <property type="entry name" value="EF_hand_dom"/>
</dbReference>
<dbReference type="SUPFAM" id="SSF47473">
    <property type="entry name" value="EF-hand"/>
    <property type="match status" value="1"/>
</dbReference>
<dbReference type="PANTHER" id="PTHR24072">
    <property type="entry name" value="RHO FAMILY GTPASE"/>
    <property type="match status" value="1"/>
</dbReference>
<evidence type="ECO:0000256" key="3">
    <source>
        <dbReference type="ARBA" id="ARBA00022692"/>
    </source>
</evidence>
<keyword evidence="3" id="KW-0812">Transmembrane</keyword>
<dbReference type="Proteomes" id="UP000466442">
    <property type="component" value="Unassembled WGS sequence"/>
</dbReference>
<proteinExistence type="inferred from homology"/>
<gene>
    <name evidence="15" type="ORF">GE061_002250</name>
</gene>
<dbReference type="Pfam" id="PF08355">
    <property type="entry name" value="EF_assoc_1"/>
    <property type="match status" value="1"/>
</dbReference>
<evidence type="ECO:0000256" key="10">
    <source>
        <dbReference type="ARBA" id="ARBA00022989"/>
    </source>
</evidence>
<evidence type="ECO:0000256" key="9">
    <source>
        <dbReference type="ARBA" id="ARBA00022837"/>
    </source>
</evidence>
<evidence type="ECO:0000256" key="11">
    <source>
        <dbReference type="ARBA" id="ARBA00023128"/>
    </source>
</evidence>
<keyword evidence="13 14" id="KW-0472">Membrane</keyword>
<keyword evidence="9 14" id="KW-0106">Calcium</keyword>
<dbReference type="PROSITE" id="PS51421">
    <property type="entry name" value="RAS"/>
    <property type="match status" value="1"/>
</dbReference>
<keyword evidence="10" id="KW-1133">Transmembrane helix</keyword>
<organism evidence="15 16">
    <name type="scientific">Apolygus lucorum</name>
    <name type="common">Small green plant bug</name>
    <name type="synonym">Lygocoris lucorum</name>
    <dbReference type="NCBI Taxonomy" id="248454"/>
    <lineage>
        <taxon>Eukaryota</taxon>
        <taxon>Metazoa</taxon>
        <taxon>Ecdysozoa</taxon>
        <taxon>Arthropoda</taxon>
        <taxon>Hexapoda</taxon>
        <taxon>Insecta</taxon>
        <taxon>Pterygota</taxon>
        <taxon>Neoptera</taxon>
        <taxon>Paraneoptera</taxon>
        <taxon>Hemiptera</taxon>
        <taxon>Heteroptera</taxon>
        <taxon>Panheteroptera</taxon>
        <taxon>Cimicomorpha</taxon>
        <taxon>Miridae</taxon>
        <taxon>Mirini</taxon>
        <taxon>Apolygus</taxon>
    </lineage>
</organism>
<dbReference type="Pfam" id="PF08356">
    <property type="entry name" value="EF_assoc_2"/>
    <property type="match status" value="1"/>
</dbReference>
<keyword evidence="6 14" id="KW-0547">Nucleotide-binding</keyword>
<dbReference type="InterPro" id="IPR021181">
    <property type="entry name" value="Miro"/>
</dbReference>
<dbReference type="OrthoDB" id="10020961at2759"/>
<dbReference type="AlphaFoldDB" id="A0A6A4IZH4"/>
<evidence type="ECO:0000313" key="15">
    <source>
        <dbReference type="EMBL" id="KAF6203912.1"/>
    </source>
</evidence>
<dbReference type="CDD" id="cd01893">
    <property type="entry name" value="Miro1"/>
    <property type="match status" value="1"/>
</dbReference>
<dbReference type="PROSITE" id="PS50222">
    <property type="entry name" value="EF_HAND_2"/>
    <property type="match status" value="1"/>
</dbReference>
<evidence type="ECO:0000256" key="14">
    <source>
        <dbReference type="PIRNR" id="PIRNR037488"/>
    </source>
</evidence>
<evidence type="ECO:0000256" key="1">
    <source>
        <dbReference type="ARBA" id="ARBA00004200"/>
    </source>
</evidence>
<dbReference type="GO" id="GO:0035006">
    <property type="term" value="P:melanization defense response"/>
    <property type="evidence" value="ECO:0007669"/>
    <property type="project" value="UniProtKB-ARBA"/>
</dbReference>
<evidence type="ECO:0000256" key="12">
    <source>
        <dbReference type="ARBA" id="ARBA00023134"/>
    </source>
</evidence>
<evidence type="ECO:0000256" key="13">
    <source>
        <dbReference type="ARBA" id="ARBA00023136"/>
    </source>
</evidence>
<accession>A0A6A4IZH4</accession>
<dbReference type="InterPro" id="IPR003578">
    <property type="entry name" value="Small_GTPase_Rho"/>
</dbReference>
<dbReference type="GO" id="GO:0005525">
    <property type="term" value="F:GTP binding"/>
    <property type="evidence" value="ECO:0007669"/>
    <property type="project" value="UniProtKB-KW"/>
</dbReference>
<dbReference type="PROSITE" id="PS51423">
    <property type="entry name" value="MIRO"/>
    <property type="match status" value="2"/>
</dbReference>
<dbReference type="SUPFAM" id="SSF52540">
    <property type="entry name" value="P-loop containing nucleoside triphosphate hydrolases"/>
    <property type="match status" value="2"/>
</dbReference>
<dbReference type="GO" id="GO:0007264">
    <property type="term" value="P:small GTPase-mediated signal transduction"/>
    <property type="evidence" value="ECO:0007669"/>
    <property type="project" value="InterPro"/>
</dbReference>
<dbReference type="InterPro" id="IPR020860">
    <property type="entry name" value="MIRO_dom"/>
</dbReference>
<dbReference type="GO" id="GO:0001667">
    <property type="term" value="P:ameboidal-type cell migration"/>
    <property type="evidence" value="ECO:0007669"/>
    <property type="project" value="UniProtKB-ARBA"/>
</dbReference>
<dbReference type="PIRSF" id="PIRSF037488">
    <property type="entry name" value="Mt_Rho_GTPase"/>
    <property type="match status" value="1"/>
</dbReference>
<dbReference type="GO" id="GO:0003006">
    <property type="term" value="P:developmental process involved in reproduction"/>
    <property type="evidence" value="ECO:0007669"/>
    <property type="project" value="UniProtKB-ARBA"/>
</dbReference>
<comment type="subcellular location">
    <subcellularLocation>
        <location evidence="1 14">Mitochondrion outer membrane</location>
        <topology evidence="1 14">Single-pass type IV membrane protein</topology>
    </subcellularLocation>
</comment>
<comment type="caution">
    <text evidence="15">The sequence shown here is derived from an EMBL/GenBank/DDBJ whole genome shotgun (WGS) entry which is preliminary data.</text>
</comment>
<dbReference type="InterPro" id="IPR013567">
    <property type="entry name" value="EF_hand_assoc_2"/>
</dbReference>
<evidence type="ECO:0000256" key="4">
    <source>
        <dbReference type="ARBA" id="ARBA00022723"/>
    </source>
</evidence>
<sequence>MVVRGSLRKNVRILLLGDRGVGKTSLILSLVSEEFPEDVPFRAEEITIPPDVTPEMVPTHIVDYSAQEQTEDQLLEEVRRAHVICLVYSVDDERTLLRITTHWLPLLRDAIPHSRCPIILVGNKVDLTNEDDSTLSAAQEIMEEFPEIESFVECSAKSLRNISEMFYFAQKSVLHPTAPIYVAEKTDLTEECKKALTRIFMVCDLDNDGLLNDYELNAFQKRCFDMPLRPEAMEDVKEVLKRNISGGVSPNNCITLQGFLFLHCLFIQRGRSHTTWAVLRKFGYNDQLHLTKDFLFPPLKIPNGSTTELSHKGSQFFTKLFWRFDKDKDGALSPVELTQLFATCNAPAWGNEMKNLVPTNEKEWITLQGFMCFWAYTTVSDVQSTFEYLAYFGYPINECENQLSAIQVTREKKLDILKKQSTRNVYQCHVIGMHSVGKSTITRRIIDHTVEAIKEDSRDTPQKSVNVVHVYGQEKFLIMKEIEVRNISDPLTPADVKCDVACLVYDLANPKSFEYVARIYLKYFEDGRVPVLFVGSKCDLTEVRQDYLVQPTAFCDAHRLAPPHKFSAFTDSYKDVYQKLATMAAFPHLTELSLLSGDSLFMKAGIGLAIVAAIGLVVSKLITKRDR</sequence>
<evidence type="ECO:0000256" key="6">
    <source>
        <dbReference type="ARBA" id="ARBA00022741"/>
    </source>
</evidence>
<dbReference type="EC" id="3.6.5.-" evidence="14"/>
<dbReference type="InterPro" id="IPR011992">
    <property type="entry name" value="EF-hand-dom_pair"/>
</dbReference>
<comment type="similarity">
    <text evidence="2 14">Belongs to the mitochondrial Rho GTPase family.</text>
</comment>
<dbReference type="FunFam" id="3.40.50.300:FF:000170">
    <property type="entry name" value="Mitochondrial Rho GTPase"/>
    <property type="match status" value="1"/>
</dbReference>
<name>A0A6A4IZH4_APOLU</name>
<dbReference type="GO" id="GO:0005509">
    <property type="term" value="F:calcium ion binding"/>
    <property type="evidence" value="ECO:0007669"/>
    <property type="project" value="InterPro"/>
</dbReference>
<dbReference type="InterPro" id="IPR013566">
    <property type="entry name" value="EF_hand_assoc_1"/>
</dbReference>
<keyword evidence="7 14" id="KW-1000">Mitochondrion outer membrane</keyword>
<dbReference type="FunFam" id="1.10.238.10:FF:000011">
    <property type="entry name" value="Mitochondrial Rho GTPase"/>
    <property type="match status" value="1"/>
</dbReference>
<dbReference type="Gene3D" id="1.10.238.10">
    <property type="entry name" value="EF-hand"/>
    <property type="match status" value="2"/>
</dbReference>
<keyword evidence="16" id="KW-1185">Reference proteome</keyword>
<keyword evidence="8 14" id="KW-0378">Hydrolase</keyword>
<evidence type="ECO:0000256" key="8">
    <source>
        <dbReference type="ARBA" id="ARBA00022801"/>
    </source>
</evidence>
<dbReference type="EMBL" id="WIXP02000010">
    <property type="protein sequence ID" value="KAF6203912.1"/>
    <property type="molecule type" value="Genomic_DNA"/>
</dbReference>
<keyword evidence="11 14" id="KW-0496">Mitochondrion</keyword>
<dbReference type="PROSITE" id="PS51419">
    <property type="entry name" value="RAB"/>
    <property type="match status" value="1"/>
</dbReference>
<evidence type="ECO:0000256" key="7">
    <source>
        <dbReference type="ARBA" id="ARBA00022787"/>
    </source>
</evidence>
<dbReference type="PROSITE" id="PS00018">
    <property type="entry name" value="EF_HAND_1"/>
    <property type="match status" value="2"/>
</dbReference>
<dbReference type="InterPro" id="IPR018247">
    <property type="entry name" value="EF_Hand_1_Ca_BS"/>
</dbReference>
<dbReference type="GO" id="GO:0007005">
    <property type="term" value="P:mitochondrion organization"/>
    <property type="evidence" value="ECO:0007669"/>
    <property type="project" value="InterPro"/>
</dbReference>
<dbReference type="SMART" id="SM00175">
    <property type="entry name" value="RAB"/>
    <property type="match status" value="1"/>
</dbReference>
<keyword evidence="4" id="KW-0479">Metal-binding</keyword>
<keyword evidence="12 14" id="KW-0342">GTP-binding</keyword>
<comment type="function">
    <text evidence="14">Mitochondrial GTPase involved in mitochondrial trafficking. Probably involved in control of anterograde transport of mitochondria and their subcellular distribution.</text>
</comment>
<dbReference type="GO" id="GO:0003924">
    <property type="term" value="F:GTPase activity"/>
    <property type="evidence" value="ECO:0007669"/>
    <property type="project" value="InterPro"/>
</dbReference>
<protein>
    <recommendedName>
        <fullName evidence="14">Mitochondrial Rho GTPase</fullName>
        <ecNumber evidence="14">3.6.5.-</ecNumber>
    </recommendedName>
</protein>
<dbReference type="SMART" id="SM00173">
    <property type="entry name" value="RAS"/>
    <property type="match status" value="1"/>
</dbReference>
<dbReference type="Pfam" id="PF00071">
    <property type="entry name" value="Ras"/>
    <property type="match status" value="2"/>
</dbReference>
<dbReference type="Gene3D" id="3.40.50.300">
    <property type="entry name" value="P-loop containing nucleotide triphosphate hydrolases"/>
    <property type="match status" value="2"/>
</dbReference>
<dbReference type="GO" id="GO:0035099">
    <property type="term" value="P:hemocyte migration"/>
    <property type="evidence" value="ECO:0007669"/>
    <property type="project" value="UniProtKB-ARBA"/>
</dbReference>
<dbReference type="SMART" id="SM00174">
    <property type="entry name" value="RHO"/>
    <property type="match status" value="1"/>
</dbReference>
<dbReference type="InterPro" id="IPR001806">
    <property type="entry name" value="Small_GTPase"/>
</dbReference>
<evidence type="ECO:0000313" key="16">
    <source>
        <dbReference type="Proteomes" id="UP000466442"/>
    </source>
</evidence>
<dbReference type="GO" id="GO:0022412">
    <property type="term" value="P:cellular process involved in reproduction in multicellular organism"/>
    <property type="evidence" value="ECO:0007669"/>
    <property type="project" value="UniProtKB-ARBA"/>
</dbReference>
<dbReference type="GO" id="GO:0005741">
    <property type="term" value="C:mitochondrial outer membrane"/>
    <property type="evidence" value="ECO:0007669"/>
    <property type="project" value="UniProtKB-SubCell"/>
</dbReference>
<evidence type="ECO:0000256" key="2">
    <source>
        <dbReference type="ARBA" id="ARBA00007981"/>
    </source>
</evidence>
<evidence type="ECO:0000256" key="5">
    <source>
        <dbReference type="ARBA" id="ARBA00022737"/>
    </source>
</evidence>
<dbReference type="InterPro" id="IPR027417">
    <property type="entry name" value="P-loop_NTPase"/>
</dbReference>
<reference evidence="15" key="1">
    <citation type="journal article" date="2021" name="Mol. Ecol. Resour.">
        <title>Apolygus lucorum genome provides insights into omnivorousness and mesophyll feeding.</title>
        <authorList>
            <person name="Liu Y."/>
            <person name="Liu H."/>
            <person name="Wang H."/>
            <person name="Huang T."/>
            <person name="Liu B."/>
            <person name="Yang B."/>
            <person name="Yin L."/>
            <person name="Li B."/>
            <person name="Zhang Y."/>
            <person name="Zhang S."/>
            <person name="Jiang F."/>
            <person name="Zhang X."/>
            <person name="Ren Y."/>
            <person name="Wang B."/>
            <person name="Wang S."/>
            <person name="Lu Y."/>
            <person name="Wu K."/>
            <person name="Fan W."/>
            <person name="Wang G."/>
        </authorList>
    </citation>
    <scope>NUCLEOTIDE SEQUENCE</scope>
    <source>
        <strain evidence="15">12Hb</strain>
    </source>
</reference>
<keyword evidence="5" id="KW-0677">Repeat</keyword>